<name>A0A250DGL9_9BURK</name>
<accession>A0A250DGL9</accession>
<dbReference type="AlphaFoldDB" id="A0A250DGL9"/>
<dbReference type="InterPro" id="IPR011990">
    <property type="entry name" value="TPR-like_helical_dom_sf"/>
</dbReference>
<dbReference type="SUPFAM" id="SSF48452">
    <property type="entry name" value="TPR-like"/>
    <property type="match status" value="1"/>
</dbReference>
<dbReference type="InterPro" id="IPR019734">
    <property type="entry name" value="TPR_rpt"/>
</dbReference>
<evidence type="ECO:0000313" key="2">
    <source>
        <dbReference type="Proteomes" id="UP000217154"/>
    </source>
</evidence>
<organism evidence="1 2">
    <name type="scientific">Variovorax boronicumulans</name>
    <dbReference type="NCBI Taxonomy" id="436515"/>
    <lineage>
        <taxon>Bacteria</taxon>
        <taxon>Pseudomonadati</taxon>
        <taxon>Pseudomonadota</taxon>
        <taxon>Betaproteobacteria</taxon>
        <taxon>Burkholderiales</taxon>
        <taxon>Comamonadaceae</taxon>
        <taxon>Variovorax</taxon>
    </lineage>
</organism>
<dbReference type="EMBL" id="CP023284">
    <property type="protein sequence ID" value="ATA53404.1"/>
    <property type="molecule type" value="Genomic_DNA"/>
</dbReference>
<dbReference type="Proteomes" id="UP000217154">
    <property type="component" value="Chromosome"/>
</dbReference>
<sequence length="118" mass="12769">MNTTATTPPGPSPEALERLLAAGRDGALLRMSLALAHHRRDDAPTALMHVEKALAFDPEFTAAWRLQGLLALALGDAAKAEASFAQALEVAQRRGELQLVKELTVRLRRLRTPKPPAD</sequence>
<dbReference type="KEGG" id="vbo:CKY39_09375"/>
<dbReference type="SMART" id="SM00028">
    <property type="entry name" value="TPR"/>
    <property type="match status" value="2"/>
</dbReference>
<dbReference type="RefSeq" id="WP_095744238.1">
    <property type="nucleotide sequence ID" value="NZ_CP023284.1"/>
</dbReference>
<reference evidence="1 2" key="1">
    <citation type="submission" date="2017-09" db="EMBL/GenBank/DDBJ databases">
        <title>The diverse metabolic capabilities of V. boronicumulans make it an excellent choice for continued studies on novel biodegradation.</title>
        <authorList>
            <person name="Sun S."/>
        </authorList>
    </citation>
    <scope>NUCLEOTIDE SEQUENCE [LARGE SCALE GENOMIC DNA]</scope>
    <source>
        <strain evidence="1 2">J1</strain>
    </source>
</reference>
<protein>
    <submittedName>
        <fullName evidence="1">Uncharacterized protein</fullName>
    </submittedName>
</protein>
<proteinExistence type="predicted"/>
<gene>
    <name evidence="1" type="ORF">CKY39_09375</name>
</gene>
<evidence type="ECO:0000313" key="1">
    <source>
        <dbReference type="EMBL" id="ATA53404.1"/>
    </source>
</evidence>
<dbReference type="Gene3D" id="1.25.40.10">
    <property type="entry name" value="Tetratricopeptide repeat domain"/>
    <property type="match status" value="1"/>
</dbReference>